<protein>
    <submittedName>
        <fullName evidence="2">Ribosomal L7Ae/L30e/S12e/Gadd45 family protein</fullName>
    </submittedName>
</protein>
<name>A0ABS9CNK2_9FIRM</name>
<accession>A0ABS9CNK2</accession>
<sequence length="108" mass="11814">MKQPLSVMGLARRAGQLRWGYETAVDAMRCGECRLALTACDLSDKTKKNVRFEAERYGVPVAETDFTMEEISAAIGKKTGVVAVCGEGFAEKLKQELGAAGEREELRI</sequence>
<dbReference type="InterPro" id="IPR004038">
    <property type="entry name" value="Ribosomal_eL8/eL30/eS12/Gad45"/>
</dbReference>
<reference evidence="2 3" key="1">
    <citation type="submission" date="2020-12" db="EMBL/GenBank/DDBJ databases">
        <title>Whole genome sequences of gut porcine anaerobes.</title>
        <authorList>
            <person name="Kubasova T."/>
            <person name="Jahodarova E."/>
            <person name="Rychlik I."/>
        </authorList>
    </citation>
    <scope>NUCLEOTIDE SEQUENCE [LARGE SCALE GENOMIC DNA]</scope>
    <source>
        <strain evidence="2 3">An867</strain>
    </source>
</reference>
<gene>
    <name evidence="2" type="ORF">JQM67_08980</name>
</gene>
<dbReference type="Gene3D" id="3.30.1330.30">
    <property type="match status" value="1"/>
</dbReference>
<dbReference type="SUPFAM" id="SSF55315">
    <property type="entry name" value="L30e-like"/>
    <property type="match status" value="1"/>
</dbReference>
<evidence type="ECO:0000313" key="3">
    <source>
        <dbReference type="Proteomes" id="UP001299220"/>
    </source>
</evidence>
<feature type="domain" description="Ribosomal protein eL8/eL30/eS12/Gadd45" evidence="1">
    <location>
        <begin position="7"/>
        <end position="85"/>
    </location>
</feature>
<evidence type="ECO:0000259" key="1">
    <source>
        <dbReference type="Pfam" id="PF01248"/>
    </source>
</evidence>
<comment type="caution">
    <text evidence="2">The sequence shown here is derived from an EMBL/GenBank/DDBJ whole genome shotgun (WGS) entry which is preliminary data.</text>
</comment>
<organism evidence="2 3">
    <name type="scientific">Anaeromassilibacillus senegalensis</name>
    <dbReference type="NCBI Taxonomy" id="1673717"/>
    <lineage>
        <taxon>Bacteria</taxon>
        <taxon>Bacillati</taxon>
        <taxon>Bacillota</taxon>
        <taxon>Clostridia</taxon>
        <taxon>Eubacteriales</taxon>
        <taxon>Acutalibacteraceae</taxon>
        <taxon>Anaeromassilibacillus</taxon>
    </lineage>
</organism>
<proteinExistence type="predicted"/>
<dbReference type="EMBL" id="JAFBIT010000002">
    <property type="protein sequence ID" value="MCF2652736.1"/>
    <property type="molecule type" value="Genomic_DNA"/>
</dbReference>
<keyword evidence="3" id="KW-1185">Reference proteome</keyword>
<dbReference type="Proteomes" id="UP001299220">
    <property type="component" value="Unassembled WGS sequence"/>
</dbReference>
<dbReference type="Pfam" id="PF01248">
    <property type="entry name" value="Ribosomal_L7Ae"/>
    <property type="match status" value="1"/>
</dbReference>
<dbReference type="RefSeq" id="WP_235323765.1">
    <property type="nucleotide sequence ID" value="NZ_JAFBIT010000002.1"/>
</dbReference>
<evidence type="ECO:0000313" key="2">
    <source>
        <dbReference type="EMBL" id="MCF2652736.1"/>
    </source>
</evidence>
<dbReference type="InterPro" id="IPR029064">
    <property type="entry name" value="Ribosomal_eL30-like_sf"/>
</dbReference>